<evidence type="ECO:0000313" key="12">
    <source>
        <dbReference type="Proteomes" id="UP000027170"/>
    </source>
</evidence>
<evidence type="ECO:0000259" key="9">
    <source>
        <dbReference type="Pfam" id="PF00884"/>
    </source>
</evidence>
<evidence type="ECO:0000313" key="11">
    <source>
        <dbReference type="EMBL" id="KDN13810.1"/>
    </source>
</evidence>
<keyword evidence="12" id="KW-1185">Reference proteome</keyword>
<feature type="transmembrane region" description="Helical" evidence="8">
    <location>
        <begin position="79"/>
        <end position="96"/>
    </location>
</feature>
<evidence type="ECO:0000256" key="6">
    <source>
        <dbReference type="ARBA" id="ARBA00022989"/>
    </source>
</evidence>
<dbReference type="GO" id="GO:0009244">
    <property type="term" value="P:lipopolysaccharide core region biosynthetic process"/>
    <property type="evidence" value="ECO:0007669"/>
    <property type="project" value="TreeGrafter"/>
</dbReference>
<feature type="transmembrane region" description="Helical" evidence="8">
    <location>
        <begin position="20"/>
        <end position="39"/>
    </location>
</feature>
<accession>A0A836Z2Q5</accession>
<dbReference type="EMBL" id="JFZV01000020">
    <property type="protein sequence ID" value="KDN13810.1"/>
    <property type="molecule type" value="Genomic_DNA"/>
</dbReference>
<evidence type="ECO:0000256" key="3">
    <source>
        <dbReference type="ARBA" id="ARBA00022519"/>
    </source>
</evidence>
<evidence type="ECO:0000256" key="5">
    <source>
        <dbReference type="ARBA" id="ARBA00022692"/>
    </source>
</evidence>
<keyword evidence="2" id="KW-1003">Cell membrane</keyword>
<proteinExistence type="predicted"/>
<evidence type="ECO:0000256" key="1">
    <source>
        <dbReference type="ARBA" id="ARBA00004429"/>
    </source>
</evidence>
<keyword evidence="3" id="KW-0997">Cell inner membrane</keyword>
<dbReference type="Pfam" id="PF08019">
    <property type="entry name" value="EptA_B_N"/>
    <property type="match status" value="1"/>
</dbReference>
<dbReference type="GO" id="GO:0016776">
    <property type="term" value="F:phosphotransferase activity, phosphate group as acceptor"/>
    <property type="evidence" value="ECO:0007669"/>
    <property type="project" value="TreeGrafter"/>
</dbReference>
<keyword evidence="5 8" id="KW-0812">Transmembrane</keyword>
<sequence>MFSQQGLAMQSKWVLSSNRIVLLLSAYILVILNMGFWYYLFQHVSLNHNVIFWLTVPILMLAAMNLCMQLLFWPYLHRFMVPLLLLLSSAVSYAVMMQNVYFDANMLQNILQTNLGEAGAWLTPQFWMWLGITGLLPAQWYCWGISICYANSWYCELSRRLIAITASLVLVIAIILLAYGSYISFFRNNKAVNHLIVPTNIIGATLKTVYNVYDAHRPLQRIGLDASHQCHGQKRLLVLVVGETTRAKSWWLNGYFRQTTPELAAMGENVINFPQVTSCGTATAISLPCLFSNMPRQHYKANLAKHQEGLLDILQRAGVDVLWRDNDGGCKGVCERIRHVDVRDWAPDLKCTGDGCLDESLLINLRAVIAKLPDDAVLVLHMMGSHGPAYYQRYPDVFRHFMPTCDTNQIQQCTTEQLRNTYDNTVLYTDHILAEIIRLLQSQTGLASAMWYFSDHGESLGENGMYLHATPYTIAPAEQTHIPMLLWANHDFARTSKLNMNCLRQHARQQAFSHDNIFHSVLGLMDVKTSEYQTQLDLFAPCRQK</sequence>
<name>A0A836Z2Q5_9NEIS</name>
<dbReference type="CDD" id="cd16017">
    <property type="entry name" value="LptA"/>
    <property type="match status" value="1"/>
</dbReference>
<dbReference type="SUPFAM" id="SSF53649">
    <property type="entry name" value="Alkaline phosphatase-like"/>
    <property type="match status" value="1"/>
</dbReference>
<comment type="subcellular location">
    <subcellularLocation>
        <location evidence="1">Cell inner membrane</location>
        <topology evidence="1">Multi-pass membrane protein</topology>
    </subcellularLocation>
</comment>
<dbReference type="Proteomes" id="UP000027170">
    <property type="component" value="Unassembled WGS sequence"/>
</dbReference>
<evidence type="ECO:0000256" key="2">
    <source>
        <dbReference type="ARBA" id="ARBA00022475"/>
    </source>
</evidence>
<keyword evidence="4 11" id="KW-0808">Transferase</keyword>
<dbReference type="InterPro" id="IPR012549">
    <property type="entry name" value="EptA-like_N"/>
</dbReference>
<dbReference type="Pfam" id="PF00884">
    <property type="entry name" value="Sulfatase"/>
    <property type="match status" value="1"/>
</dbReference>
<evidence type="ECO:0000256" key="7">
    <source>
        <dbReference type="ARBA" id="ARBA00023136"/>
    </source>
</evidence>
<keyword evidence="6 8" id="KW-1133">Transmembrane helix</keyword>
<dbReference type="InterPro" id="IPR040423">
    <property type="entry name" value="PEA_transferase"/>
</dbReference>
<feature type="transmembrane region" description="Helical" evidence="8">
    <location>
        <begin position="51"/>
        <end position="72"/>
    </location>
</feature>
<evidence type="ECO:0000259" key="10">
    <source>
        <dbReference type="Pfam" id="PF08019"/>
    </source>
</evidence>
<feature type="domain" description="Sulfatase N-terminal" evidence="9">
    <location>
        <begin position="236"/>
        <end position="527"/>
    </location>
</feature>
<organism evidence="11 12">
    <name type="scientific">Snodgrassella communis</name>
    <dbReference type="NCBI Taxonomy" id="2946699"/>
    <lineage>
        <taxon>Bacteria</taxon>
        <taxon>Pseudomonadati</taxon>
        <taxon>Pseudomonadota</taxon>
        <taxon>Betaproteobacteria</taxon>
        <taxon>Neisseriales</taxon>
        <taxon>Neisseriaceae</taxon>
        <taxon>Snodgrassella</taxon>
    </lineage>
</organism>
<evidence type="ECO:0000256" key="8">
    <source>
        <dbReference type="SAM" id="Phobius"/>
    </source>
</evidence>
<dbReference type="NCBIfam" id="NF028537">
    <property type="entry name" value="P_eth_NH2_trans"/>
    <property type="match status" value="1"/>
</dbReference>
<dbReference type="PANTHER" id="PTHR30443:SF0">
    <property type="entry name" value="PHOSPHOETHANOLAMINE TRANSFERASE EPTA"/>
    <property type="match status" value="1"/>
</dbReference>
<reference evidence="11 12" key="1">
    <citation type="submission" date="2014-03" db="EMBL/GenBank/DDBJ databases">
        <title>The genomes of two eusocial bee gut symbionts.</title>
        <authorList>
            <person name="Kwong W.K."/>
            <person name="Engel P."/>
            <person name="Koch H."/>
            <person name="Moran N.A."/>
        </authorList>
    </citation>
    <scope>NUCLEOTIDE SEQUENCE [LARGE SCALE GENOMIC DNA]</scope>
    <source>
        <strain evidence="12">wkB29</strain>
    </source>
</reference>
<protein>
    <submittedName>
        <fullName evidence="11">Phosphoethanolamine transferase EptA specific for the 1 phosphate group of core-lipid A</fullName>
    </submittedName>
</protein>
<dbReference type="InterPro" id="IPR017850">
    <property type="entry name" value="Alkaline_phosphatase_core_sf"/>
</dbReference>
<comment type="caution">
    <text evidence="11">The sequence shown here is derived from an EMBL/GenBank/DDBJ whole genome shotgun (WGS) entry which is preliminary data.</text>
</comment>
<dbReference type="AlphaFoldDB" id="A0A836Z2Q5"/>
<dbReference type="InterPro" id="IPR000917">
    <property type="entry name" value="Sulfatase_N"/>
</dbReference>
<feature type="transmembrane region" description="Helical" evidence="8">
    <location>
        <begin position="126"/>
        <end position="149"/>
    </location>
</feature>
<dbReference type="GO" id="GO:0005886">
    <property type="term" value="C:plasma membrane"/>
    <property type="evidence" value="ECO:0007669"/>
    <property type="project" value="UniProtKB-SubCell"/>
</dbReference>
<feature type="transmembrane region" description="Helical" evidence="8">
    <location>
        <begin position="161"/>
        <end position="182"/>
    </location>
</feature>
<dbReference type="InterPro" id="IPR058130">
    <property type="entry name" value="PEA_transf_C"/>
</dbReference>
<keyword evidence="7 8" id="KW-0472">Membrane</keyword>
<evidence type="ECO:0000256" key="4">
    <source>
        <dbReference type="ARBA" id="ARBA00022679"/>
    </source>
</evidence>
<gene>
    <name evidence="11" type="ORF">SALWKB29_2160</name>
</gene>
<dbReference type="PANTHER" id="PTHR30443">
    <property type="entry name" value="INNER MEMBRANE PROTEIN"/>
    <property type="match status" value="1"/>
</dbReference>
<feature type="domain" description="Phosphoethanolamine transferase N-terminal" evidence="10">
    <location>
        <begin position="60"/>
        <end position="210"/>
    </location>
</feature>
<dbReference type="Gene3D" id="3.40.720.10">
    <property type="entry name" value="Alkaline Phosphatase, subunit A"/>
    <property type="match status" value="1"/>
</dbReference>